<name>A0A0A9EW42_ARUDO</name>
<organism evidence="1">
    <name type="scientific">Arundo donax</name>
    <name type="common">Giant reed</name>
    <name type="synonym">Donax arundinaceus</name>
    <dbReference type="NCBI Taxonomy" id="35708"/>
    <lineage>
        <taxon>Eukaryota</taxon>
        <taxon>Viridiplantae</taxon>
        <taxon>Streptophyta</taxon>
        <taxon>Embryophyta</taxon>
        <taxon>Tracheophyta</taxon>
        <taxon>Spermatophyta</taxon>
        <taxon>Magnoliopsida</taxon>
        <taxon>Liliopsida</taxon>
        <taxon>Poales</taxon>
        <taxon>Poaceae</taxon>
        <taxon>PACMAD clade</taxon>
        <taxon>Arundinoideae</taxon>
        <taxon>Arundineae</taxon>
        <taxon>Arundo</taxon>
    </lineage>
</organism>
<dbReference type="EMBL" id="GBRH01194717">
    <property type="protein sequence ID" value="JAE03179.1"/>
    <property type="molecule type" value="Transcribed_RNA"/>
</dbReference>
<dbReference type="AlphaFoldDB" id="A0A0A9EW42"/>
<reference evidence="1" key="1">
    <citation type="submission" date="2014-09" db="EMBL/GenBank/DDBJ databases">
        <authorList>
            <person name="Magalhaes I.L.F."/>
            <person name="Oliveira U."/>
            <person name="Santos F.R."/>
            <person name="Vidigal T.H.D.A."/>
            <person name="Brescovit A.D."/>
            <person name="Santos A.J."/>
        </authorList>
    </citation>
    <scope>NUCLEOTIDE SEQUENCE</scope>
    <source>
        <tissue evidence="1">Shoot tissue taken approximately 20 cm above the soil surface</tissue>
    </source>
</reference>
<evidence type="ECO:0000313" key="1">
    <source>
        <dbReference type="EMBL" id="JAE03179.1"/>
    </source>
</evidence>
<accession>A0A0A9EW42</accession>
<proteinExistence type="predicted"/>
<protein>
    <submittedName>
        <fullName evidence="1">Uncharacterized protein</fullName>
    </submittedName>
</protein>
<reference evidence="1" key="2">
    <citation type="journal article" date="2015" name="Data Brief">
        <title>Shoot transcriptome of the giant reed, Arundo donax.</title>
        <authorList>
            <person name="Barrero R.A."/>
            <person name="Guerrero F.D."/>
            <person name="Moolhuijzen P."/>
            <person name="Goolsby J.A."/>
            <person name="Tidwell J."/>
            <person name="Bellgard S.E."/>
            <person name="Bellgard M.I."/>
        </authorList>
    </citation>
    <scope>NUCLEOTIDE SEQUENCE</scope>
    <source>
        <tissue evidence="1">Shoot tissue taken approximately 20 cm above the soil surface</tissue>
    </source>
</reference>
<sequence>MCWQPLMLIKMVCISGLIKLCSQPQQTLIIMQVVSMFGMCVCQLLHQQKYPRKNKFTIQEIQISLTLNLLS</sequence>